<protein>
    <submittedName>
        <fullName evidence="2">Uncharacterized protein</fullName>
    </submittedName>
</protein>
<dbReference type="EMBL" id="NEDP02001955">
    <property type="protein sequence ID" value="OWF52113.1"/>
    <property type="molecule type" value="Genomic_DNA"/>
</dbReference>
<dbReference type="OrthoDB" id="6081606at2759"/>
<organism evidence="2 3">
    <name type="scientific">Mizuhopecten yessoensis</name>
    <name type="common">Japanese scallop</name>
    <name type="synonym">Patinopecten yessoensis</name>
    <dbReference type="NCBI Taxonomy" id="6573"/>
    <lineage>
        <taxon>Eukaryota</taxon>
        <taxon>Metazoa</taxon>
        <taxon>Spiralia</taxon>
        <taxon>Lophotrochozoa</taxon>
        <taxon>Mollusca</taxon>
        <taxon>Bivalvia</taxon>
        <taxon>Autobranchia</taxon>
        <taxon>Pteriomorphia</taxon>
        <taxon>Pectinida</taxon>
        <taxon>Pectinoidea</taxon>
        <taxon>Pectinidae</taxon>
        <taxon>Mizuhopecten</taxon>
    </lineage>
</organism>
<accession>A0A210QTN7</accession>
<comment type="caution">
    <text evidence="2">The sequence shown here is derived from an EMBL/GenBank/DDBJ whole genome shotgun (WGS) entry which is preliminary data.</text>
</comment>
<feature type="compositionally biased region" description="Acidic residues" evidence="1">
    <location>
        <begin position="275"/>
        <end position="289"/>
    </location>
</feature>
<proteinExistence type="predicted"/>
<name>A0A210QTN7_MIZYE</name>
<sequence length="346" mass="38762">MLHSLSIELRSVSVLFRFRVFLFQSDSVISRTWVLDARLETRLVRKMATKSADLKHYSESTEEKIAKQVFEWVATETTYPLGFYNLVIETSNAKIGTSFSDAAVYLQVIEEVRESVRKDHADGFPTCGLIPIKDILNVSILKDFVANGVKAIEKYPDCSQQSFLALFEFLRERKKHGKALQTLITTTPPTNGNKETQVMVALAHHLFSQLIPGKMYEVDEYAKQVPKECGCGCKARISEGNTSVGSQGTWHGRVDILLSHTIAVAMAKRQTGKEEEGEEEENLDTDAEEPVERDGVLLDQKVLNQILAEAITNGFAQANMHKDTLSHFLIPTFGTTSDHVTICLYD</sequence>
<evidence type="ECO:0000313" key="3">
    <source>
        <dbReference type="Proteomes" id="UP000242188"/>
    </source>
</evidence>
<dbReference type="AlphaFoldDB" id="A0A210QTN7"/>
<evidence type="ECO:0000256" key="1">
    <source>
        <dbReference type="SAM" id="MobiDB-lite"/>
    </source>
</evidence>
<dbReference type="Proteomes" id="UP000242188">
    <property type="component" value="Unassembled WGS sequence"/>
</dbReference>
<gene>
    <name evidence="2" type="ORF">KP79_PYT23034</name>
</gene>
<feature type="region of interest" description="Disordered" evidence="1">
    <location>
        <begin position="268"/>
        <end position="291"/>
    </location>
</feature>
<reference evidence="2 3" key="1">
    <citation type="journal article" date="2017" name="Nat. Ecol. Evol.">
        <title>Scallop genome provides insights into evolution of bilaterian karyotype and development.</title>
        <authorList>
            <person name="Wang S."/>
            <person name="Zhang J."/>
            <person name="Jiao W."/>
            <person name="Li J."/>
            <person name="Xun X."/>
            <person name="Sun Y."/>
            <person name="Guo X."/>
            <person name="Huan P."/>
            <person name="Dong B."/>
            <person name="Zhang L."/>
            <person name="Hu X."/>
            <person name="Sun X."/>
            <person name="Wang J."/>
            <person name="Zhao C."/>
            <person name="Wang Y."/>
            <person name="Wang D."/>
            <person name="Huang X."/>
            <person name="Wang R."/>
            <person name="Lv J."/>
            <person name="Li Y."/>
            <person name="Zhang Z."/>
            <person name="Liu B."/>
            <person name="Lu W."/>
            <person name="Hui Y."/>
            <person name="Liang J."/>
            <person name="Zhou Z."/>
            <person name="Hou R."/>
            <person name="Li X."/>
            <person name="Liu Y."/>
            <person name="Li H."/>
            <person name="Ning X."/>
            <person name="Lin Y."/>
            <person name="Zhao L."/>
            <person name="Xing Q."/>
            <person name="Dou J."/>
            <person name="Li Y."/>
            <person name="Mao J."/>
            <person name="Guo H."/>
            <person name="Dou H."/>
            <person name="Li T."/>
            <person name="Mu C."/>
            <person name="Jiang W."/>
            <person name="Fu Q."/>
            <person name="Fu X."/>
            <person name="Miao Y."/>
            <person name="Liu J."/>
            <person name="Yu Q."/>
            <person name="Li R."/>
            <person name="Liao H."/>
            <person name="Li X."/>
            <person name="Kong Y."/>
            <person name="Jiang Z."/>
            <person name="Chourrout D."/>
            <person name="Li R."/>
            <person name="Bao Z."/>
        </authorList>
    </citation>
    <scope>NUCLEOTIDE SEQUENCE [LARGE SCALE GENOMIC DNA]</scope>
    <source>
        <strain evidence="2 3">PY_sf001</strain>
    </source>
</reference>
<evidence type="ECO:0000313" key="2">
    <source>
        <dbReference type="EMBL" id="OWF52113.1"/>
    </source>
</evidence>
<keyword evidence="3" id="KW-1185">Reference proteome</keyword>